<proteinExistence type="predicted"/>
<sequence length="152" mass="17318">MEEVKKSIVDILDICKEKVFENQTLANKSQVKLEFSQAINLDKKATEATFTAITDKNLLSSLLQNLLEISIHISSQKEKETEISLYCIRAGDFIEVVINFDFYISEPKKQQELFTSPEGVDADRIAARLNIPLKVIPKPETKQTSFVIYIHI</sequence>
<protein>
    <submittedName>
        <fullName evidence="1">Uncharacterized protein</fullName>
    </submittedName>
</protein>
<dbReference type="STRING" id="1797785.A3B45_01700"/>
<gene>
    <name evidence="1" type="ORF">A3B45_01700</name>
</gene>
<organism evidence="1 2">
    <name type="scientific">Candidatus Daviesbacteria bacterium RIFCSPLOWO2_01_FULL_39_12</name>
    <dbReference type="NCBI Taxonomy" id="1797785"/>
    <lineage>
        <taxon>Bacteria</taxon>
        <taxon>Candidatus Daviesiibacteriota</taxon>
    </lineage>
</organism>
<reference evidence="1 2" key="1">
    <citation type="journal article" date="2016" name="Nat. Commun.">
        <title>Thousands of microbial genomes shed light on interconnected biogeochemical processes in an aquifer system.</title>
        <authorList>
            <person name="Anantharaman K."/>
            <person name="Brown C.T."/>
            <person name="Hug L.A."/>
            <person name="Sharon I."/>
            <person name="Castelle C.J."/>
            <person name="Probst A.J."/>
            <person name="Thomas B.C."/>
            <person name="Singh A."/>
            <person name="Wilkins M.J."/>
            <person name="Karaoz U."/>
            <person name="Brodie E.L."/>
            <person name="Williams K.H."/>
            <person name="Hubbard S.S."/>
            <person name="Banfield J.F."/>
        </authorList>
    </citation>
    <scope>NUCLEOTIDE SEQUENCE [LARGE SCALE GENOMIC DNA]</scope>
</reference>
<evidence type="ECO:0000313" key="2">
    <source>
        <dbReference type="Proteomes" id="UP000178565"/>
    </source>
</evidence>
<dbReference type="AlphaFoldDB" id="A0A1F5KUF3"/>
<name>A0A1F5KUF3_9BACT</name>
<comment type="caution">
    <text evidence="1">The sequence shown here is derived from an EMBL/GenBank/DDBJ whole genome shotgun (WGS) entry which is preliminary data.</text>
</comment>
<dbReference type="EMBL" id="MFDM01000005">
    <property type="protein sequence ID" value="OGE44251.1"/>
    <property type="molecule type" value="Genomic_DNA"/>
</dbReference>
<dbReference type="Proteomes" id="UP000178565">
    <property type="component" value="Unassembled WGS sequence"/>
</dbReference>
<evidence type="ECO:0000313" key="1">
    <source>
        <dbReference type="EMBL" id="OGE44251.1"/>
    </source>
</evidence>
<accession>A0A1F5KUF3</accession>